<feature type="region of interest" description="Disordered" evidence="4">
    <location>
        <begin position="496"/>
        <end position="529"/>
    </location>
</feature>
<name>A0AAJ1B6F7_MEDGN</name>
<gene>
    <name evidence="6" type="ORF">LIQ08_10780</name>
</gene>
<comment type="similarity">
    <text evidence="1">Belongs to the MobA/MobL family.</text>
</comment>
<feature type="coiled-coil region" evidence="3">
    <location>
        <begin position="467"/>
        <end position="494"/>
    </location>
</feature>
<evidence type="ECO:0000256" key="3">
    <source>
        <dbReference type="SAM" id="Coils"/>
    </source>
</evidence>
<reference evidence="6" key="1">
    <citation type="submission" date="2021-10" db="EMBL/GenBank/DDBJ databases">
        <title>Collection of gut derived symbiotic bacterial strains cultured from healthy donors.</title>
        <authorList>
            <person name="Lin H."/>
            <person name="Littmann E."/>
            <person name="Claire K."/>
            <person name="Pamer E."/>
        </authorList>
    </citation>
    <scope>NUCLEOTIDE SEQUENCE</scope>
    <source>
        <strain evidence="6">MSK.23.18</strain>
    </source>
</reference>
<keyword evidence="3" id="KW-0175">Coiled coil</keyword>
<feature type="region of interest" description="Disordered" evidence="4">
    <location>
        <begin position="362"/>
        <end position="389"/>
    </location>
</feature>
<dbReference type="InterPro" id="IPR005053">
    <property type="entry name" value="MobA_MobL"/>
</dbReference>
<dbReference type="Gene3D" id="3.30.930.30">
    <property type="match status" value="1"/>
</dbReference>
<organism evidence="6 7">
    <name type="scientific">Mediterraneibacter gnavus</name>
    <name type="common">Ruminococcus gnavus</name>
    <dbReference type="NCBI Taxonomy" id="33038"/>
    <lineage>
        <taxon>Bacteria</taxon>
        <taxon>Bacillati</taxon>
        <taxon>Bacillota</taxon>
        <taxon>Clostridia</taxon>
        <taxon>Lachnospirales</taxon>
        <taxon>Lachnospiraceae</taxon>
        <taxon>Mediterraneibacter</taxon>
    </lineage>
</organism>
<dbReference type="RefSeq" id="WP_173867500.1">
    <property type="nucleotide sequence ID" value="NZ_JAAIQY010000015.1"/>
</dbReference>
<dbReference type="Pfam" id="PF03389">
    <property type="entry name" value="MobA_MobL"/>
    <property type="match status" value="1"/>
</dbReference>
<evidence type="ECO:0000256" key="4">
    <source>
        <dbReference type="SAM" id="MobiDB-lite"/>
    </source>
</evidence>
<sequence length="587" mass="68084">MAIFHFTVKIVGRSKGKSIIAASAYLNGDVMKNEETGKVSYYTSKKEVVYTSLMMCENAPPEWTNVPDENIKRFQKSIRYQRAEDKEAALEKFKITFRKQRLWNEVLKVEKGANAQFGRSFEFSLPKEWSRTEQIEYATDFIQRNFVAKGMCADWSIHDKGDDNPHVHLLVTMRPFKKNHTWGNKEIKDWAFVRDETGNIVIDETHPNWWQGKKTPERHGIRIPVLDADGNQKLDSRNRKQWKREVTDATGWNNPKNCELWRSEWAKECNLHLKKEQQIDHRSYERQGKIEIPTIHEGADARKIEEKYHSGQFASASWKVEENRIIKKQNAILKKLQEVFGQVGILLKQWKERLNDIRRKQRSYSTDGEYDKPDRGTTGTYGRDVSGDAAEGRTTQFVSGAESKIAEIKQRVAKAVSNLAKYRGNVGTVRAEGWRNSDTERGKSDAESRRLSMERISGEVERREPVIAETEREITELQNRLEKARDVDERFKKLKARRADGGNAGSVREHGAGTSTERYNSPEEGQRDTNITGATERIAELMREAEQREQSRECTSLKERIEANKRIVAEREREKEKGRQYNRGISR</sequence>
<dbReference type="EMBL" id="JAJBOM010000014">
    <property type="protein sequence ID" value="MCB5619632.1"/>
    <property type="molecule type" value="Genomic_DNA"/>
</dbReference>
<evidence type="ECO:0000256" key="2">
    <source>
        <dbReference type="ARBA" id="ARBA00022971"/>
    </source>
</evidence>
<dbReference type="AlphaFoldDB" id="A0AAJ1B6F7"/>
<evidence type="ECO:0000313" key="6">
    <source>
        <dbReference type="EMBL" id="MCB5619632.1"/>
    </source>
</evidence>
<dbReference type="Proteomes" id="UP001297370">
    <property type="component" value="Unassembled WGS sequence"/>
</dbReference>
<keyword evidence="2" id="KW-0184">Conjugation</keyword>
<protein>
    <submittedName>
        <fullName evidence="6">MobA/MobL family protein</fullName>
    </submittedName>
</protein>
<proteinExistence type="inferred from homology"/>
<evidence type="ECO:0000259" key="5">
    <source>
        <dbReference type="Pfam" id="PF03389"/>
    </source>
</evidence>
<feature type="compositionally biased region" description="Basic and acidic residues" evidence="4">
    <location>
        <begin position="564"/>
        <end position="579"/>
    </location>
</feature>
<evidence type="ECO:0000256" key="1">
    <source>
        <dbReference type="ARBA" id="ARBA00010873"/>
    </source>
</evidence>
<comment type="caution">
    <text evidence="6">The sequence shown here is derived from an EMBL/GenBank/DDBJ whole genome shotgun (WGS) entry which is preliminary data.</text>
</comment>
<feature type="domain" description="MobA/MobL protein" evidence="5">
    <location>
        <begin position="17"/>
        <end position="307"/>
    </location>
</feature>
<feature type="region of interest" description="Disordered" evidence="4">
    <location>
        <begin position="564"/>
        <end position="587"/>
    </location>
</feature>
<accession>A0AAJ1B6F7</accession>
<feature type="region of interest" description="Disordered" evidence="4">
    <location>
        <begin position="433"/>
        <end position="464"/>
    </location>
</feature>
<evidence type="ECO:0000313" key="7">
    <source>
        <dbReference type="Proteomes" id="UP001297370"/>
    </source>
</evidence>